<proteinExistence type="predicted"/>
<name>A0ABY4GTV9_9BACI</name>
<protein>
    <submittedName>
        <fullName evidence="1">Tetraprenyl-beta-curcumene synthase family protein</fullName>
    </submittedName>
</protein>
<reference evidence="1 2" key="1">
    <citation type="submission" date="2022-04" db="EMBL/GenBank/DDBJ databases">
        <title>Gracilibacillus sp. isolated from saltern.</title>
        <authorList>
            <person name="Won M."/>
            <person name="Lee C.-M."/>
            <person name="Woen H.-Y."/>
            <person name="Kwon S.-W."/>
        </authorList>
    </citation>
    <scope>NUCLEOTIDE SEQUENCE [LARGE SCALE GENOMIC DNA]</scope>
    <source>
        <strain evidence="1 2">SSPM10-3</strain>
    </source>
</reference>
<organism evidence="1 2">
    <name type="scientific">Gracilibacillus salinarum</name>
    <dbReference type="NCBI Taxonomy" id="2932255"/>
    <lineage>
        <taxon>Bacteria</taxon>
        <taxon>Bacillati</taxon>
        <taxon>Bacillota</taxon>
        <taxon>Bacilli</taxon>
        <taxon>Bacillales</taxon>
        <taxon>Bacillaceae</taxon>
        <taxon>Gracilibacillus</taxon>
    </lineage>
</organism>
<gene>
    <name evidence="1" type="ORF">MUN87_00175</name>
</gene>
<dbReference type="Proteomes" id="UP000831537">
    <property type="component" value="Chromosome"/>
</dbReference>
<evidence type="ECO:0000313" key="2">
    <source>
        <dbReference type="Proteomes" id="UP000831537"/>
    </source>
</evidence>
<evidence type="ECO:0000313" key="1">
    <source>
        <dbReference type="EMBL" id="UOQ87573.1"/>
    </source>
</evidence>
<sequence length="344" mass="40915">MKNVYQKIFPQVSRELKYWKQRASNIPNPELRTQALASIDDKKFHCQGGGVYSLLAGDKWQDAVQFIVAYQTISDYLDNLCDRSTSLDPEDFRMLHLSMEDALSPENDVKEYYQFRDERDDGDYLKDLVRTCQNVLCNIPNYILFQRQMIQLESLYSDLQVHKHVEHDERIPRLETWFQQHQNRWPMLSWYEFSACTGSTLGIFCMVSYGLSNQMTDELAKQIFDSYFPFLQGLHIMLDYFIDQEEDKEEGDLNFCNYYADEAELEKRLVYFVEQTNKHVQELPDRSFHEMVQHGLVGLYLADPKVKKMKQFEAIVKRLIKTSGRKSQFFHWNIRVYNRLAGRY</sequence>
<keyword evidence="2" id="KW-1185">Reference proteome</keyword>
<dbReference type="InterPro" id="IPR019712">
    <property type="entry name" value="YtpB-like"/>
</dbReference>
<dbReference type="EMBL" id="CP095071">
    <property type="protein sequence ID" value="UOQ87573.1"/>
    <property type="molecule type" value="Genomic_DNA"/>
</dbReference>
<dbReference type="Pfam" id="PF10776">
    <property type="entry name" value="DUF2600"/>
    <property type="match status" value="1"/>
</dbReference>
<accession>A0ABY4GTV9</accession>